<evidence type="ECO:0000256" key="3">
    <source>
        <dbReference type="ARBA" id="ARBA00022801"/>
    </source>
</evidence>
<proteinExistence type="predicted"/>
<dbReference type="GO" id="GO:0003723">
    <property type="term" value="F:RNA binding"/>
    <property type="evidence" value="ECO:0007669"/>
    <property type="project" value="UniProtKB-KW"/>
</dbReference>
<dbReference type="Pfam" id="PF10150">
    <property type="entry name" value="RNase_E_G"/>
    <property type="match status" value="1"/>
</dbReference>
<comment type="cofactor">
    <cofactor evidence="1">
        <name>Mg(2+)</name>
        <dbReference type="ChEBI" id="CHEBI:18420"/>
    </cofactor>
</comment>
<dbReference type="EMBL" id="FNHZ01000002">
    <property type="protein sequence ID" value="SDM71277.1"/>
    <property type="molecule type" value="Genomic_DNA"/>
</dbReference>
<organism evidence="7 8">
    <name type="scientific">Lachnospira pectinoschiza</name>
    <dbReference type="NCBI Taxonomy" id="28052"/>
    <lineage>
        <taxon>Bacteria</taxon>
        <taxon>Bacillati</taxon>
        <taxon>Bacillota</taxon>
        <taxon>Clostridia</taxon>
        <taxon>Lachnospirales</taxon>
        <taxon>Lachnospiraceae</taxon>
        <taxon>Lachnospira</taxon>
    </lineage>
</organism>
<keyword evidence="8" id="KW-1185">Reference proteome</keyword>
<dbReference type="GO" id="GO:0004540">
    <property type="term" value="F:RNA nuclease activity"/>
    <property type="evidence" value="ECO:0007669"/>
    <property type="project" value="InterPro"/>
</dbReference>
<evidence type="ECO:0000313" key="7">
    <source>
        <dbReference type="EMBL" id="SDM71277.1"/>
    </source>
</evidence>
<dbReference type="AlphaFoldDB" id="A0A1G9VGU1"/>
<dbReference type="InterPro" id="IPR003029">
    <property type="entry name" value="S1_domain"/>
</dbReference>
<dbReference type="OrthoDB" id="9804278at2"/>
<dbReference type="InterPro" id="IPR004659">
    <property type="entry name" value="RNase_E/G"/>
</dbReference>
<gene>
    <name evidence="7" type="ORF">SAMN05216544_0954</name>
</gene>
<evidence type="ECO:0000256" key="5">
    <source>
        <dbReference type="ARBA" id="ARBA00022884"/>
    </source>
</evidence>
<dbReference type="Gene3D" id="2.40.50.140">
    <property type="entry name" value="Nucleic acid-binding proteins"/>
    <property type="match status" value="1"/>
</dbReference>
<sequence>MSTKLIITSYNNKLISAKYVDDEIKSLRVCDNEHNISDIFIGRVENVVKSINACFIEFSNKQKGYYAFSENKDHIFLNNKNNDLPNIGDKILVQVKNPPHKTKPHTLSSKLEIPYKYLVLSRDVDGVLVSKKIKNDENVSNWAASLAYELKLMNEELVRELGADFKDTRSKLSYGFIIRSNAVNASLTELIDEAKHLHNTYKEILKTAIHGLFYTKVYEALPSYITEVNHLVAEEDFELVTDNKEAFSLIKNNCNLSDTRLRFYEDKLLPLYSLYSIKHNIDEALRRQVWLKSGAYLVIEETEALTVVDVNSGKFVQKKGKDKDLSNYNVNIEAARATLTQLRLRNISGIIIVDFINMKDEALNEDLLKYLKKEAKDDEVGVRIVDMTKLGLVEITRTKQGQTLKERMGLERNEELRD</sequence>
<dbReference type="InterPro" id="IPR019307">
    <property type="entry name" value="RNA-bd_AU-1/RNase_E/G"/>
</dbReference>
<keyword evidence="2" id="KW-0479">Metal-binding</keyword>
<evidence type="ECO:0000256" key="4">
    <source>
        <dbReference type="ARBA" id="ARBA00022842"/>
    </source>
</evidence>
<evidence type="ECO:0000256" key="1">
    <source>
        <dbReference type="ARBA" id="ARBA00001946"/>
    </source>
</evidence>
<dbReference type="SUPFAM" id="SSF50249">
    <property type="entry name" value="Nucleic acid-binding proteins"/>
    <property type="match status" value="1"/>
</dbReference>
<dbReference type="GO" id="GO:0006364">
    <property type="term" value="P:rRNA processing"/>
    <property type="evidence" value="ECO:0007669"/>
    <property type="project" value="TreeGrafter"/>
</dbReference>
<evidence type="ECO:0000259" key="6">
    <source>
        <dbReference type="PROSITE" id="PS50126"/>
    </source>
</evidence>
<evidence type="ECO:0000313" key="8">
    <source>
        <dbReference type="Proteomes" id="UP000187651"/>
    </source>
</evidence>
<evidence type="ECO:0000256" key="2">
    <source>
        <dbReference type="ARBA" id="ARBA00022723"/>
    </source>
</evidence>
<dbReference type="RefSeq" id="WP_074521173.1">
    <property type="nucleotide sequence ID" value="NZ_FNHZ01000002.1"/>
</dbReference>
<feature type="domain" description="S1 motif" evidence="6">
    <location>
        <begin position="37"/>
        <end position="110"/>
    </location>
</feature>
<name>A0A1G9VGU1_9FIRM</name>
<accession>A0A1G9VGU1</accession>
<reference evidence="8" key="1">
    <citation type="submission" date="2016-10" db="EMBL/GenBank/DDBJ databases">
        <authorList>
            <person name="Varghese N."/>
            <person name="Submissions S."/>
        </authorList>
    </citation>
    <scope>NUCLEOTIDE SEQUENCE [LARGE SCALE GENOMIC DNA]</scope>
    <source>
        <strain evidence="8">M83</strain>
    </source>
</reference>
<keyword evidence="4" id="KW-0460">Magnesium</keyword>
<keyword evidence="5" id="KW-0694">RNA-binding</keyword>
<dbReference type="CDD" id="cd04453">
    <property type="entry name" value="S1_RNase_E"/>
    <property type="match status" value="1"/>
</dbReference>
<dbReference type="InterPro" id="IPR012340">
    <property type="entry name" value="NA-bd_OB-fold"/>
</dbReference>
<dbReference type="PANTHER" id="PTHR30001">
    <property type="entry name" value="RIBONUCLEASE"/>
    <property type="match status" value="1"/>
</dbReference>
<protein>
    <submittedName>
        <fullName evidence="7">Ribonuclease G</fullName>
    </submittedName>
</protein>
<dbReference type="GO" id="GO:0005737">
    <property type="term" value="C:cytoplasm"/>
    <property type="evidence" value="ECO:0007669"/>
    <property type="project" value="TreeGrafter"/>
</dbReference>
<dbReference type="PANTHER" id="PTHR30001:SF0">
    <property type="entry name" value="RIBONUCLEASE G"/>
    <property type="match status" value="1"/>
</dbReference>
<dbReference type="GO" id="GO:0046872">
    <property type="term" value="F:metal ion binding"/>
    <property type="evidence" value="ECO:0007669"/>
    <property type="project" value="UniProtKB-KW"/>
</dbReference>
<dbReference type="GO" id="GO:0016787">
    <property type="term" value="F:hydrolase activity"/>
    <property type="evidence" value="ECO:0007669"/>
    <property type="project" value="UniProtKB-KW"/>
</dbReference>
<dbReference type="PROSITE" id="PS50126">
    <property type="entry name" value="S1"/>
    <property type="match status" value="1"/>
</dbReference>
<dbReference type="Proteomes" id="UP000187651">
    <property type="component" value="Unassembled WGS sequence"/>
</dbReference>
<keyword evidence="3" id="KW-0378">Hydrolase</keyword>